<protein>
    <submittedName>
        <fullName evidence="2">Uncharacterized protein</fullName>
    </submittedName>
</protein>
<keyword evidence="3" id="KW-1185">Reference proteome</keyword>
<organism evidence="2 3">
    <name type="scientific">Desulfofundulus australicus DSM 11792</name>
    <dbReference type="NCBI Taxonomy" id="1121425"/>
    <lineage>
        <taxon>Bacteria</taxon>
        <taxon>Bacillati</taxon>
        <taxon>Bacillota</taxon>
        <taxon>Clostridia</taxon>
        <taxon>Eubacteriales</taxon>
        <taxon>Peptococcaceae</taxon>
        <taxon>Desulfofundulus</taxon>
    </lineage>
</organism>
<name>A0A1M4XSL6_9FIRM</name>
<accession>A0A1M4XSL6</accession>
<reference evidence="3" key="1">
    <citation type="submission" date="2016-11" db="EMBL/GenBank/DDBJ databases">
        <authorList>
            <person name="Varghese N."/>
            <person name="Submissions S."/>
        </authorList>
    </citation>
    <scope>NUCLEOTIDE SEQUENCE [LARGE SCALE GENOMIC DNA]</scope>
    <source>
        <strain evidence="3">DSM 11792</strain>
    </source>
</reference>
<feature type="coiled-coil region" evidence="1">
    <location>
        <begin position="84"/>
        <end position="118"/>
    </location>
</feature>
<dbReference type="Proteomes" id="UP000184196">
    <property type="component" value="Unassembled WGS sequence"/>
</dbReference>
<dbReference type="EMBL" id="FQUW01000012">
    <property type="protein sequence ID" value="SHE96273.1"/>
    <property type="molecule type" value="Genomic_DNA"/>
</dbReference>
<proteinExistence type="predicted"/>
<evidence type="ECO:0000256" key="1">
    <source>
        <dbReference type="SAM" id="Coils"/>
    </source>
</evidence>
<evidence type="ECO:0000313" key="2">
    <source>
        <dbReference type="EMBL" id="SHE96273.1"/>
    </source>
</evidence>
<sequence length="148" mass="17106">MCCKIMLEALSAAVFRVFTLLYTPGYFYRAQTLAGRGFPGVNTPEVVVLKTRVISLRLPKDHWIWQERDRQSVIRVALDLYRQISDIRDKIDGMNREMDEIKSAINEIKNKLDNMVIAERPAANEQNNIGLFDIDPRLARAKDRLLDI</sequence>
<evidence type="ECO:0000313" key="3">
    <source>
        <dbReference type="Proteomes" id="UP000184196"/>
    </source>
</evidence>
<gene>
    <name evidence="2" type="ORF">SAMN02745218_01148</name>
</gene>
<dbReference type="AlphaFoldDB" id="A0A1M4XSL6"/>
<keyword evidence="1" id="KW-0175">Coiled coil</keyword>